<comment type="function">
    <text evidence="1 9">May be involved in recombinational repair of damaged DNA.</text>
</comment>
<keyword evidence="13" id="KW-1185">Reference proteome</keyword>
<dbReference type="GO" id="GO:0005524">
    <property type="term" value="F:ATP binding"/>
    <property type="evidence" value="ECO:0007669"/>
    <property type="project" value="UniProtKB-KW"/>
</dbReference>
<dbReference type="Gene3D" id="3.40.50.300">
    <property type="entry name" value="P-loop containing nucleotide triphosphate hydrolases"/>
    <property type="match status" value="2"/>
</dbReference>
<evidence type="ECO:0000256" key="5">
    <source>
        <dbReference type="ARBA" id="ARBA00022763"/>
    </source>
</evidence>
<dbReference type="CDD" id="cd03241">
    <property type="entry name" value="ABC_RecN"/>
    <property type="match status" value="1"/>
</dbReference>
<dbReference type="GO" id="GO:0043590">
    <property type="term" value="C:bacterial nucleoid"/>
    <property type="evidence" value="ECO:0007669"/>
    <property type="project" value="TreeGrafter"/>
</dbReference>
<evidence type="ECO:0000256" key="3">
    <source>
        <dbReference type="ARBA" id="ARBA00021315"/>
    </source>
</evidence>
<accession>A0A560WAV7</accession>
<evidence type="ECO:0000313" key="13">
    <source>
        <dbReference type="Proteomes" id="UP000315628"/>
    </source>
</evidence>
<keyword evidence="6" id="KW-0067">ATP-binding</keyword>
<dbReference type="OrthoDB" id="9806954at2"/>
<organism evidence="12 13">
    <name type="scientific">Marihabitans asiaticum</name>
    <dbReference type="NCBI Taxonomy" id="415218"/>
    <lineage>
        <taxon>Bacteria</taxon>
        <taxon>Bacillati</taxon>
        <taxon>Actinomycetota</taxon>
        <taxon>Actinomycetes</taxon>
        <taxon>Micrococcales</taxon>
        <taxon>Intrasporangiaceae</taxon>
        <taxon>Marihabitans</taxon>
    </lineage>
</organism>
<dbReference type="RefSeq" id="WP_144857508.1">
    <property type="nucleotide sequence ID" value="NZ_BAAAYT010000002.1"/>
</dbReference>
<proteinExistence type="inferred from homology"/>
<dbReference type="EMBL" id="VIUW01000003">
    <property type="protein sequence ID" value="TWD14660.1"/>
    <property type="molecule type" value="Genomic_DNA"/>
</dbReference>
<dbReference type="GO" id="GO:0006281">
    <property type="term" value="P:DNA repair"/>
    <property type="evidence" value="ECO:0007669"/>
    <property type="project" value="UniProtKB-KW"/>
</dbReference>
<keyword evidence="4" id="KW-0547">Nucleotide-binding</keyword>
<dbReference type="InterPro" id="IPR027417">
    <property type="entry name" value="P-loop_NTPase"/>
</dbReference>
<dbReference type="PANTHER" id="PTHR11059">
    <property type="entry name" value="DNA REPAIR PROTEIN RECN"/>
    <property type="match status" value="1"/>
</dbReference>
<dbReference type="SUPFAM" id="SSF52540">
    <property type="entry name" value="P-loop containing nucleoside triphosphate hydrolases"/>
    <property type="match status" value="2"/>
</dbReference>
<evidence type="ECO:0000256" key="10">
    <source>
        <dbReference type="SAM" id="Coils"/>
    </source>
</evidence>
<dbReference type="InterPro" id="IPR003395">
    <property type="entry name" value="RecF/RecN/SMC_N"/>
</dbReference>
<feature type="domain" description="RecF/RecN/SMC N-terminal" evidence="11">
    <location>
        <begin position="2"/>
        <end position="531"/>
    </location>
</feature>
<dbReference type="PIRSF" id="PIRSF003128">
    <property type="entry name" value="RecN"/>
    <property type="match status" value="1"/>
</dbReference>
<keyword evidence="10" id="KW-0175">Coiled coil</keyword>
<evidence type="ECO:0000256" key="6">
    <source>
        <dbReference type="ARBA" id="ARBA00022840"/>
    </source>
</evidence>
<comment type="caution">
    <text evidence="12">The sequence shown here is derived from an EMBL/GenBank/DDBJ whole genome shotgun (WGS) entry which is preliminary data.</text>
</comment>
<keyword evidence="7 9" id="KW-0234">DNA repair</keyword>
<dbReference type="AlphaFoldDB" id="A0A560WAV7"/>
<protein>
    <recommendedName>
        <fullName evidence="3 9">DNA repair protein RecN</fullName>
    </recommendedName>
    <alternativeName>
        <fullName evidence="8 9">Recombination protein N</fullName>
    </alternativeName>
</protein>
<dbReference type="InterPro" id="IPR004604">
    <property type="entry name" value="DNA_recomb/repair_RecN"/>
</dbReference>
<evidence type="ECO:0000256" key="7">
    <source>
        <dbReference type="ARBA" id="ARBA00023204"/>
    </source>
</evidence>
<dbReference type="Proteomes" id="UP000315628">
    <property type="component" value="Unassembled WGS sequence"/>
</dbReference>
<dbReference type="PANTHER" id="PTHR11059:SF0">
    <property type="entry name" value="DNA REPAIR PROTEIN RECN"/>
    <property type="match status" value="1"/>
</dbReference>
<evidence type="ECO:0000256" key="4">
    <source>
        <dbReference type="ARBA" id="ARBA00022741"/>
    </source>
</evidence>
<evidence type="ECO:0000313" key="12">
    <source>
        <dbReference type="EMBL" id="TWD14660.1"/>
    </source>
</evidence>
<evidence type="ECO:0000256" key="9">
    <source>
        <dbReference type="PIRNR" id="PIRNR003128"/>
    </source>
</evidence>
<feature type="coiled-coil region" evidence="10">
    <location>
        <begin position="342"/>
        <end position="373"/>
    </location>
</feature>
<gene>
    <name evidence="12" type="ORF">FB557_2082</name>
</gene>
<dbReference type="GO" id="GO:0006310">
    <property type="term" value="P:DNA recombination"/>
    <property type="evidence" value="ECO:0007669"/>
    <property type="project" value="InterPro"/>
</dbReference>
<reference evidence="12 13" key="1">
    <citation type="submission" date="2019-06" db="EMBL/GenBank/DDBJ databases">
        <title>Sequencing the genomes of 1000 actinobacteria strains.</title>
        <authorList>
            <person name="Klenk H.-P."/>
        </authorList>
    </citation>
    <scope>NUCLEOTIDE SEQUENCE [LARGE SCALE GENOMIC DNA]</scope>
    <source>
        <strain evidence="12 13">DSM 18935</strain>
    </source>
</reference>
<sequence length="588" mass="62115">MIQEIRIQDLGVIADATVDLHPGLTVLTGETGAGKTMLVSSIELLLGARSDAGLVREGATESSIDAVLEVEEPSEASIIAKGAGARLEDRLLPVSRVVRAGGRSRAHAGGRTIPVGTLGEITRGLVALHGQADQWRLRRASEHREVLDLFGGEAVAAARSEYDQARARWTGLRDELAELTASEAGRRQELDALTYQLEQIDSVDPTPGEDHALREESERLGHADDLRVAALQAHGALSGGELPEHPDAAALTAEAERALDQVLDRDRRLTPLRDRVAEVRTLLIDVAADLSGYAADIEVDPERLDAVHERRARLTALTRRYGEDIDAVLAHRDSIRSRLLELQQADDRLDGIAEQVEAAAAEVAEAAEGLTRARSRAAEALAQRVAEELAHLAMPDASVSVVVGAASGDESDRVPGPHGLIHAGPHGADRVEIMLAANPGSPPRSVAQAASGGELSRIMLALEVAVADSASSMPTFVFDEVDAGVGGRAGLDVGARLQALARRSQVLVVTHLAQVAAHADRHLVVRKTTDGRVTASDVHEVTGTDRLVELSRMMGGADSSAGLTHAEELLESCQAGRTPNPSADAARG</sequence>
<dbReference type="NCBIfam" id="TIGR00634">
    <property type="entry name" value="recN"/>
    <property type="match status" value="1"/>
</dbReference>
<comment type="similarity">
    <text evidence="2 9">Belongs to the RecN family.</text>
</comment>
<keyword evidence="5 9" id="KW-0227">DNA damage</keyword>
<evidence type="ECO:0000256" key="1">
    <source>
        <dbReference type="ARBA" id="ARBA00003618"/>
    </source>
</evidence>
<evidence type="ECO:0000259" key="11">
    <source>
        <dbReference type="Pfam" id="PF02463"/>
    </source>
</evidence>
<evidence type="ECO:0000256" key="2">
    <source>
        <dbReference type="ARBA" id="ARBA00009441"/>
    </source>
</evidence>
<evidence type="ECO:0000256" key="8">
    <source>
        <dbReference type="ARBA" id="ARBA00033408"/>
    </source>
</evidence>
<dbReference type="GO" id="GO:0009432">
    <property type="term" value="P:SOS response"/>
    <property type="evidence" value="ECO:0007669"/>
    <property type="project" value="TreeGrafter"/>
</dbReference>
<dbReference type="Pfam" id="PF02463">
    <property type="entry name" value="SMC_N"/>
    <property type="match status" value="1"/>
</dbReference>
<name>A0A560WAV7_9MICO</name>